<comment type="catalytic activity">
    <reaction evidence="5">
        <text>Hydrolysis of proteins with broad specificity for peptide bonds, and a preference for a large uncharged residue in P1. Hydrolyzes peptide amides.</text>
        <dbReference type="EC" id="3.4.21.62"/>
    </reaction>
</comment>
<keyword evidence="8" id="KW-0732">Signal</keyword>
<dbReference type="EMBL" id="KI914004">
    <property type="protein sequence ID" value="ETV92011.1"/>
    <property type="molecule type" value="Genomic_DNA"/>
</dbReference>
<sequence length="524" mass="53492">MKAAAIVALLAALVTGHAMDLPTSKIDPVVASYVQNASTVPSVVVEFAATPAFDASALARLPRPDRLATITTLLETTARQSQGGVLELILDALTNDPTLQAQSYYISNRIFLSHASASLVLAIAADPAVSLVRTAIPDGQLLGFVTSPIQNDATSAGNLVAWPIERIKAPSAWQRGVRGANVVVGTIDSGVRHTHQSLNSTYRSDHGWFDATGGASPSPIDYSGHGTAVTAAAVGGAPAATWMACAACQNGRCTERAMTACAQFMLCPSSVEGSTAECGLAPHVIVNGWHTDAASWFTPVLVAWNVGGIVPIFGSGVTQQLVDGVSPRQCSTVAGPASSDLALAAVPTNVGDSVTEFGRFGPAQEYRVKPDIAAPGNAVRTADASADDAYIVRSGASLAAGYTGGAVALYLSAFPHATFEDIFVALTTSAARTKSVGLRCGGLPDDSFPNNVAGAGRLDISLALGVVSAPPNNLMSAKVPTATTTTDSPSVLVGITTNAPSNGTHDRNATAAPTDTIAFANSET</sequence>
<keyword evidence="2 7" id="KW-0645">Protease</keyword>
<keyword evidence="4 7" id="KW-0720">Serine protease</keyword>
<proteinExistence type="inferred from homology"/>
<dbReference type="Gene3D" id="3.40.50.200">
    <property type="entry name" value="Peptidase S8/S53 domain"/>
    <property type="match status" value="1"/>
</dbReference>
<feature type="active site" description="Charge relay system" evidence="7">
    <location>
        <position position="397"/>
    </location>
</feature>
<feature type="domain" description="Peptidase S8/S53" evidence="9">
    <location>
        <begin position="179"/>
        <end position="431"/>
    </location>
</feature>
<dbReference type="PANTHER" id="PTHR43806">
    <property type="entry name" value="PEPTIDASE S8"/>
    <property type="match status" value="1"/>
</dbReference>
<dbReference type="GO" id="GO:0006508">
    <property type="term" value="P:proteolysis"/>
    <property type="evidence" value="ECO:0007669"/>
    <property type="project" value="UniProtKB-KW"/>
</dbReference>
<dbReference type="InterPro" id="IPR000209">
    <property type="entry name" value="Peptidase_S8/S53_dom"/>
</dbReference>
<dbReference type="EC" id="3.4.21.62" evidence="6"/>
<dbReference type="PANTHER" id="PTHR43806:SF67">
    <property type="entry name" value="EGF-LIKE DOMAIN-CONTAINING PROTEIN"/>
    <property type="match status" value="1"/>
</dbReference>
<evidence type="ECO:0000256" key="3">
    <source>
        <dbReference type="ARBA" id="ARBA00022801"/>
    </source>
</evidence>
<evidence type="ECO:0000259" key="9">
    <source>
        <dbReference type="Pfam" id="PF00082"/>
    </source>
</evidence>
<feature type="chain" id="PRO_5001534687" description="subtilisin" evidence="8">
    <location>
        <begin position="19"/>
        <end position="524"/>
    </location>
</feature>
<dbReference type="PRINTS" id="PR00723">
    <property type="entry name" value="SUBTILISIN"/>
</dbReference>
<dbReference type="SUPFAM" id="SSF52743">
    <property type="entry name" value="Subtilisin-like"/>
    <property type="match status" value="1"/>
</dbReference>
<reference evidence="10" key="1">
    <citation type="submission" date="2013-12" db="EMBL/GenBank/DDBJ databases">
        <title>The Genome Sequence of Aphanomyces invadans NJM9701.</title>
        <authorList>
            <consortium name="The Broad Institute Genomics Platform"/>
            <person name="Russ C."/>
            <person name="Tyler B."/>
            <person name="van West P."/>
            <person name="Dieguez-Uribeondo J."/>
            <person name="Young S.K."/>
            <person name="Zeng Q."/>
            <person name="Gargeya S."/>
            <person name="Fitzgerald M."/>
            <person name="Abouelleil A."/>
            <person name="Alvarado L."/>
            <person name="Chapman S.B."/>
            <person name="Gainer-Dewar J."/>
            <person name="Goldberg J."/>
            <person name="Griggs A."/>
            <person name="Gujja S."/>
            <person name="Hansen M."/>
            <person name="Howarth C."/>
            <person name="Imamovic A."/>
            <person name="Ireland A."/>
            <person name="Larimer J."/>
            <person name="McCowan C."/>
            <person name="Murphy C."/>
            <person name="Pearson M."/>
            <person name="Poon T.W."/>
            <person name="Priest M."/>
            <person name="Roberts A."/>
            <person name="Saif S."/>
            <person name="Shea T."/>
            <person name="Sykes S."/>
            <person name="Wortman J."/>
            <person name="Nusbaum C."/>
            <person name="Birren B."/>
        </authorList>
    </citation>
    <scope>NUCLEOTIDE SEQUENCE [LARGE SCALE GENOMIC DNA]</scope>
    <source>
        <strain evidence="10">NJM9701</strain>
    </source>
</reference>
<evidence type="ECO:0000256" key="1">
    <source>
        <dbReference type="ARBA" id="ARBA00011073"/>
    </source>
</evidence>
<gene>
    <name evidence="10" type="ORF">H310_13537</name>
</gene>
<dbReference type="InterPro" id="IPR050131">
    <property type="entry name" value="Peptidase_S8_subtilisin-like"/>
</dbReference>
<feature type="active site" description="Charge relay system" evidence="7">
    <location>
        <position position="225"/>
    </location>
</feature>
<dbReference type="Pfam" id="PF00082">
    <property type="entry name" value="Peptidase_S8"/>
    <property type="match status" value="1"/>
</dbReference>
<evidence type="ECO:0000256" key="6">
    <source>
        <dbReference type="ARBA" id="ARBA00023619"/>
    </source>
</evidence>
<dbReference type="GeneID" id="20090587"/>
<dbReference type="VEuPathDB" id="FungiDB:H310_13537"/>
<evidence type="ECO:0000313" key="10">
    <source>
        <dbReference type="EMBL" id="ETV92011.1"/>
    </source>
</evidence>
<accession>A0A024TEJ6</accession>
<evidence type="ECO:0000256" key="7">
    <source>
        <dbReference type="PROSITE-ProRule" id="PRU01240"/>
    </source>
</evidence>
<evidence type="ECO:0000256" key="8">
    <source>
        <dbReference type="SAM" id="SignalP"/>
    </source>
</evidence>
<evidence type="ECO:0000256" key="2">
    <source>
        <dbReference type="ARBA" id="ARBA00022670"/>
    </source>
</evidence>
<name>A0A024TEJ6_9STRA</name>
<comment type="similarity">
    <text evidence="1 7">Belongs to the peptidase S8 family.</text>
</comment>
<evidence type="ECO:0000256" key="5">
    <source>
        <dbReference type="ARBA" id="ARBA00023529"/>
    </source>
</evidence>
<keyword evidence="3 7" id="KW-0378">Hydrolase</keyword>
<dbReference type="InterPro" id="IPR036852">
    <property type="entry name" value="Peptidase_S8/S53_dom_sf"/>
</dbReference>
<dbReference type="RefSeq" id="XP_008879308.1">
    <property type="nucleotide sequence ID" value="XM_008881086.1"/>
</dbReference>
<dbReference type="PROSITE" id="PS51892">
    <property type="entry name" value="SUBTILASE"/>
    <property type="match status" value="1"/>
</dbReference>
<dbReference type="AlphaFoldDB" id="A0A024TEJ6"/>
<feature type="active site" description="Charge relay system" evidence="7">
    <location>
        <position position="188"/>
    </location>
</feature>
<protein>
    <recommendedName>
        <fullName evidence="6">subtilisin</fullName>
        <ecNumber evidence="6">3.4.21.62</ecNumber>
    </recommendedName>
</protein>
<dbReference type="GO" id="GO:0004252">
    <property type="term" value="F:serine-type endopeptidase activity"/>
    <property type="evidence" value="ECO:0007669"/>
    <property type="project" value="UniProtKB-UniRule"/>
</dbReference>
<organism evidence="10">
    <name type="scientific">Aphanomyces invadans</name>
    <dbReference type="NCBI Taxonomy" id="157072"/>
    <lineage>
        <taxon>Eukaryota</taxon>
        <taxon>Sar</taxon>
        <taxon>Stramenopiles</taxon>
        <taxon>Oomycota</taxon>
        <taxon>Saprolegniomycetes</taxon>
        <taxon>Saprolegniales</taxon>
        <taxon>Verrucalvaceae</taxon>
        <taxon>Aphanomyces</taxon>
    </lineage>
</organism>
<dbReference type="InterPro" id="IPR015500">
    <property type="entry name" value="Peptidase_S8_subtilisin-rel"/>
</dbReference>
<evidence type="ECO:0000256" key="4">
    <source>
        <dbReference type="ARBA" id="ARBA00022825"/>
    </source>
</evidence>
<feature type="signal peptide" evidence="8">
    <location>
        <begin position="1"/>
        <end position="18"/>
    </location>
</feature>
<dbReference type="OrthoDB" id="10256524at2759"/>